<evidence type="ECO:0000259" key="1">
    <source>
        <dbReference type="PROSITE" id="PS50851"/>
    </source>
</evidence>
<dbReference type="PROSITE" id="PS50851">
    <property type="entry name" value="CHEW"/>
    <property type="match status" value="1"/>
</dbReference>
<dbReference type="InterPro" id="IPR036061">
    <property type="entry name" value="CheW-like_dom_sf"/>
</dbReference>
<dbReference type="AlphaFoldDB" id="A0A1G9H6P8"/>
<reference evidence="2 3" key="1">
    <citation type="submission" date="2016-10" db="EMBL/GenBank/DDBJ databases">
        <authorList>
            <person name="de Groot N.N."/>
        </authorList>
    </citation>
    <scope>NUCLEOTIDE SEQUENCE [LARGE SCALE GENOMIC DNA]</scope>
    <source>
        <strain evidence="2 3">JCM 21544</strain>
    </source>
</reference>
<evidence type="ECO:0000313" key="2">
    <source>
        <dbReference type="EMBL" id="SDL08678.1"/>
    </source>
</evidence>
<organism evidence="2 3">
    <name type="scientific">Pseudomonas indica</name>
    <dbReference type="NCBI Taxonomy" id="137658"/>
    <lineage>
        <taxon>Bacteria</taxon>
        <taxon>Pseudomonadati</taxon>
        <taxon>Pseudomonadota</taxon>
        <taxon>Gammaproteobacteria</taxon>
        <taxon>Pseudomonadales</taxon>
        <taxon>Pseudomonadaceae</taxon>
        <taxon>Pseudomonas</taxon>
    </lineage>
</organism>
<feature type="domain" description="CheW-like" evidence="1">
    <location>
        <begin position="16"/>
        <end position="160"/>
    </location>
</feature>
<dbReference type="GO" id="GO:0005829">
    <property type="term" value="C:cytosol"/>
    <property type="evidence" value="ECO:0007669"/>
    <property type="project" value="TreeGrafter"/>
</dbReference>
<dbReference type="STRING" id="137658.SAMN05216186_114127"/>
<dbReference type="InterPro" id="IPR002545">
    <property type="entry name" value="CheW-lke_dom"/>
</dbReference>
<dbReference type="GO" id="GO:0007165">
    <property type="term" value="P:signal transduction"/>
    <property type="evidence" value="ECO:0007669"/>
    <property type="project" value="InterPro"/>
</dbReference>
<dbReference type="PANTHER" id="PTHR22617:SF41">
    <property type="entry name" value="CHEMOTAXIS SIGNAL TRANSDUCTION SYSTEM ADAPTOR PROTEIN CHEW"/>
    <property type="match status" value="1"/>
</dbReference>
<dbReference type="Pfam" id="PF01584">
    <property type="entry name" value="CheW"/>
    <property type="match status" value="1"/>
</dbReference>
<dbReference type="SMART" id="SM00260">
    <property type="entry name" value="CheW"/>
    <property type="match status" value="1"/>
</dbReference>
<dbReference type="GO" id="GO:0006935">
    <property type="term" value="P:chemotaxis"/>
    <property type="evidence" value="ECO:0007669"/>
    <property type="project" value="InterPro"/>
</dbReference>
<accession>A0A1G9H6P8</accession>
<dbReference type="InterPro" id="IPR039315">
    <property type="entry name" value="CheW"/>
</dbReference>
<dbReference type="CDD" id="cd00732">
    <property type="entry name" value="CheW"/>
    <property type="match status" value="1"/>
</dbReference>
<proteinExistence type="predicted"/>
<dbReference type="Proteomes" id="UP000198706">
    <property type="component" value="Unassembled WGS sequence"/>
</dbReference>
<dbReference type="SUPFAM" id="SSF50341">
    <property type="entry name" value="CheW-like"/>
    <property type="match status" value="1"/>
</dbReference>
<sequence length="174" mass="18510">MGQLIKADMRDLAAESRQYLTFTLGGEQFAVGTLCVKEIIEYGQVTAIPMMPPSIRGVINLRGAVVPVIDLGARFGGPVTAVGRRTCIVILEVQHAEGRQVLGVVVDAVNEVLEIAPADIEPPPAFGTHIRTDFILGMGKVGGRFVILLDIGRVLSVDELADLASAAQHADEQP</sequence>
<evidence type="ECO:0000313" key="3">
    <source>
        <dbReference type="Proteomes" id="UP000198706"/>
    </source>
</evidence>
<dbReference type="Gene3D" id="2.40.50.180">
    <property type="entry name" value="CheA-289, Domain 4"/>
    <property type="match status" value="1"/>
</dbReference>
<name>A0A1G9H6P8_9PSED</name>
<dbReference type="PANTHER" id="PTHR22617">
    <property type="entry name" value="CHEMOTAXIS SENSOR HISTIDINE KINASE-RELATED"/>
    <property type="match status" value="1"/>
</dbReference>
<gene>
    <name evidence="2" type="ORF">SAMN05216186_114127</name>
</gene>
<dbReference type="EMBL" id="FNFD01000014">
    <property type="protein sequence ID" value="SDL08678.1"/>
    <property type="molecule type" value="Genomic_DNA"/>
</dbReference>
<keyword evidence="3" id="KW-1185">Reference proteome</keyword>
<protein>
    <submittedName>
        <fullName evidence="2">Purine-binding chemotaxis protein CheW</fullName>
    </submittedName>
</protein>
<dbReference type="RefSeq" id="WP_084337893.1">
    <property type="nucleotide sequence ID" value="NZ_FNFD01000014.1"/>
</dbReference>
<dbReference type="OrthoDB" id="9790406at2"/>
<dbReference type="Gene3D" id="2.30.30.40">
    <property type="entry name" value="SH3 Domains"/>
    <property type="match status" value="1"/>
</dbReference>